<sequence length="77" mass="8917">MHSKNMNTNWRKNKPVCLKLFKGCLYGDGPFYLADYLWRNTRQSVHSCFRGKDFTDITVLHYKKEGNNFPTGKGGGQ</sequence>
<keyword evidence="2" id="KW-1185">Reference proteome</keyword>
<dbReference type="AlphaFoldDB" id="A0A5M4AW39"/>
<accession>A0A5M4AW39</accession>
<name>A0A5M4AW39_9BACT</name>
<organism evidence="1 2">
    <name type="scientific">Prolixibacter bellariivorans</name>
    <dbReference type="NCBI Taxonomy" id="314319"/>
    <lineage>
        <taxon>Bacteria</taxon>
        <taxon>Pseudomonadati</taxon>
        <taxon>Bacteroidota</taxon>
        <taxon>Bacteroidia</taxon>
        <taxon>Marinilabiliales</taxon>
        <taxon>Prolixibacteraceae</taxon>
        <taxon>Prolixibacter</taxon>
    </lineage>
</organism>
<dbReference type="EMBL" id="BLAX01000001">
    <property type="protein sequence ID" value="GET32142.1"/>
    <property type="molecule type" value="Genomic_DNA"/>
</dbReference>
<evidence type="ECO:0000313" key="1">
    <source>
        <dbReference type="EMBL" id="GET32142.1"/>
    </source>
</evidence>
<reference evidence="1 2" key="1">
    <citation type="submission" date="2019-10" db="EMBL/GenBank/DDBJ databases">
        <title>Prolixibacter strains distinguished by the presence of nitrate reductase genes were adept at nitrate-dependent anaerobic corrosion of metallic iron and carbon steel.</title>
        <authorList>
            <person name="Iino T."/>
            <person name="Shono N."/>
            <person name="Ito K."/>
            <person name="Nakamura R."/>
            <person name="Sueoka K."/>
            <person name="Harayama S."/>
            <person name="Ohkuma M."/>
        </authorList>
    </citation>
    <scope>NUCLEOTIDE SEQUENCE [LARGE SCALE GENOMIC DNA]</scope>
    <source>
        <strain evidence="1 2">JCM 13498</strain>
    </source>
</reference>
<comment type="caution">
    <text evidence="1">The sequence shown here is derived from an EMBL/GenBank/DDBJ whole genome shotgun (WGS) entry which is preliminary data.</text>
</comment>
<evidence type="ECO:0000313" key="2">
    <source>
        <dbReference type="Proteomes" id="UP000391834"/>
    </source>
</evidence>
<dbReference type="Proteomes" id="UP000391834">
    <property type="component" value="Unassembled WGS sequence"/>
</dbReference>
<protein>
    <submittedName>
        <fullName evidence="1">Uncharacterized protein</fullName>
    </submittedName>
</protein>
<proteinExistence type="predicted"/>
<gene>
    <name evidence="1" type="ORF">PbJCM13498_10050</name>
</gene>